<reference evidence="15 16" key="1">
    <citation type="journal article" date="2012" name="J. Bacteriol.">
        <title>Genome Sequence of Galbibacter marinum Type Strain ck-I2-15.</title>
        <authorList>
            <person name="Lai Q."/>
            <person name="Li C."/>
            <person name="Shao Z."/>
        </authorList>
    </citation>
    <scope>NUCLEOTIDE SEQUENCE [LARGE SCALE GENOMIC DNA]</scope>
    <source>
        <strain evidence="16">ck-I2-15</strain>
    </source>
</reference>
<dbReference type="Gene3D" id="2.60.40.1120">
    <property type="entry name" value="Carboxypeptidase-like, regulatory domain"/>
    <property type="match status" value="1"/>
</dbReference>
<dbReference type="SUPFAM" id="SSF56935">
    <property type="entry name" value="Porins"/>
    <property type="match status" value="1"/>
</dbReference>
<proteinExistence type="inferred from homology"/>
<evidence type="ECO:0000256" key="8">
    <source>
        <dbReference type="ARBA" id="ARBA00023170"/>
    </source>
</evidence>
<evidence type="ECO:0000256" key="11">
    <source>
        <dbReference type="RuleBase" id="RU003357"/>
    </source>
</evidence>
<feature type="chain" id="PRO_5003863191" evidence="12">
    <location>
        <begin position="23"/>
        <end position="879"/>
    </location>
</feature>
<evidence type="ECO:0000256" key="3">
    <source>
        <dbReference type="ARBA" id="ARBA00022452"/>
    </source>
</evidence>
<dbReference type="PANTHER" id="PTHR30069:SF29">
    <property type="entry name" value="HEMOGLOBIN AND HEMOGLOBIN-HAPTOGLOBIN-BINDING PROTEIN 1-RELATED"/>
    <property type="match status" value="1"/>
</dbReference>
<evidence type="ECO:0000256" key="2">
    <source>
        <dbReference type="ARBA" id="ARBA00022448"/>
    </source>
</evidence>
<dbReference type="InterPro" id="IPR036942">
    <property type="entry name" value="Beta-barrel_TonB_sf"/>
</dbReference>
<dbReference type="Gene3D" id="2.170.130.10">
    <property type="entry name" value="TonB-dependent receptor, plug domain"/>
    <property type="match status" value="1"/>
</dbReference>
<keyword evidence="16" id="KW-1185">Reference proteome</keyword>
<dbReference type="AlphaFoldDB" id="K2PQM6"/>
<evidence type="ECO:0000313" key="16">
    <source>
        <dbReference type="Proteomes" id="UP000007364"/>
    </source>
</evidence>
<keyword evidence="9 10" id="KW-0998">Cell outer membrane</keyword>
<dbReference type="InterPro" id="IPR039426">
    <property type="entry name" value="TonB-dep_rcpt-like"/>
</dbReference>
<evidence type="ECO:0000259" key="13">
    <source>
        <dbReference type="Pfam" id="PF00593"/>
    </source>
</evidence>
<feature type="domain" description="TonB-dependent receptor plug" evidence="14">
    <location>
        <begin position="124"/>
        <end position="233"/>
    </location>
</feature>
<protein>
    <submittedName>
        <fullName evidence="15">Outer membrane receptor protein</fullName>
    </submittedName>
</protein>
<dbReference type="Pfam" id="PF00593">
    <property type="entry name" value="TonB_dep_Rec_b-barrel"/>
    <property type="match status" value="1"/>
</dbReference>
<comment type="subcellular location">
    <subcellularLocation>
        <location evidence="1 10">Cell outer membrane</location>
        <topology evidence="1 10">Multi-pass membrane protein</topology>
    </subcellularLocation>
</comment>
<evidence type="ECO:0000259" key="14">
    <source>
        <dbReference type="Pfam" id="PF07715"/>
    </source>
</evidence>
<evidence type="ECO:0000256" key="10">
    <source>
        <dbReference type="PROSITE-ProRule" id="PRU01360"/>
    </source>
</evidence>
<dbReference type="Pfam" id="PF13715">
    <property type="entry name" value="CarbopepD_reg_2"/>
    <property type="match status" value="1"/>
</dbReference>
<evidence type="ECO:0000256" key="7">
    <source>
        <dbReference type="ARBA" id="ARBA00023136"/>
    </source>
</evidence>
<evidence type="ECO:0000256" key="12">
    <source>
        <dbReference type="SAM" id="SignalP"/>
    </source>
</evidence>
<dbReference type="OrthoDB" id="9761152at2"/>
<dbReference type="SUPFAM" id="SSF49464">
    <property type="entry name" value="Carboxypeptidase regulatory domain-like"/>
    <property type="match status" value="1"/>
</dbReference>
<dbReference type="Proteomes" id="UP000007364">
    <property type="component" value="Unassembled WGS sequence"/>
</dbReference>
<accession>K2PQM6</accession>
<comment type="similarity">
    <text evidence="10 11">Belongs to the TonB-dependent receptor family.</text>
</comment>
<dbReference type="Gene3D" id="2.40.170.20">
    <property type="entry name" value="TonB-dependent receptor, beta-barrel domain"/>
    <property type="match status" value="1"/>
</dbReference>
<dbReference type="GO" id="GO:0044718">
    <property type="term" value="P:siderophore transmembrane transport"/>
    <property type="evidence" value="ECO:0007669"/>
    <property type="project" value="TreeGrafter"/>
</dbReference>
<evidence type="ECO:0000256" key="6">
    <source>
        <dbReference type="ARBA" id="ARBA00023077"/>
    </source>
</evidence>
<evidence type="ECO:0000256" key="4">
    <source>
        <dbReference type="ARBA" id="ARBA00022692"/>
    </source>
</evidence>
<comment type="caution">
    <text evidence="15">The sequence shown here is derived from an EMBL/GenBank/DDBJ whole genome shotgun (WGS) entry which is preliminary data.</text>
</comment>
<feature type="signal peptide" evidence="12">
    <location>
        <begin position="1"/>
        <end position="22"/>
    </location>
</feature>
<dbReference type="InterPro" id="IPR012910">
    <property type="entry name" value="Plug_dom"/>
</dbReference>
<dbReference type="STRING" id="555500.I215_10345"/>
<dbReference type="GO" id="GO:0009279">
    <property type="term" value="C:cell outer membrane"/>
    <property type="evidence" value="ECO:0007669"/>
    <property type="project" value="UniProtKB-SubCell"/>
</dbReference>
<dbReference type="InterPro" id="IPR008969">
    <property type="entry name" value="CarboxyPept-like_regulatory"/>
</dbReference>
<evidence type="ECO:0000256" key="5">
    <source>
        <dbReference type="ARBA" id="ARBA00022729"/>
    </source>
</evidence>
<feature type="domain" description="TonB-dependent receptor-like beta-barrel" evidence="13">
    <location>
        <begin position="399"/>
        <end position="849"/>
    </location>
</feature>
<dbReference type="PANTHER" id="PTHR30069">
    <property type="entry name" value="TONB-DEPENDENT OUTER MEMBRANE RECEPTOR"/>
    <property type="match status" value="1"/>
</dbReference>
<keyword evidence="4 10" id="KW-0812">Transmembrane</keyword>
<dbReference type="PATRIC" id="fig|555500.3.peg.2135"/>
<dbReference type="RefSeq" id="WP_008991911.1">
    <property type="nucleotide sequence ID" value="NZ_AMSG01000014.1"/>
</dbReference>
<keyword evidence="7 10" id="KW-0472">Membrane</keyword>
<dbReference type="InterPro" id="IPR000531">
    <property type="entry name" value="Beta-barrel_TonB"/>
</dbReference>
<dbReference type="GO" id="GO:0015344">
    <property type="term" value="F:siderophore uptake transmembrane transporter activity"/>
    <property type="evidence" value="ECO:0007669"/>
    <property type="project" value="TreeGrafter"/>
</dbReference>
<dbReference type="Pfam" id="PF07715">
    <property type="entry name" value="Plug"/>
    <property type="match status" value="1"/>
</dbReference>
<dbReference type="PROSITE" id="PS52016">
    <property type="entry name" value="TONB_DEPENDENT_REC_3"/>
    <property type="match status" value="1"/>
</dbReference>
<keyword evidence="3 10" id="KW-1134">Transmembrane beta strand</keyword>
<keyword evidence="6 11" id="KW-0798">TonB box</keyword>
<evidence type="ECO:0000313" key="15">
    <source>
        <dbReference type="EMBL" id="EKF54830.1"/>
    </source>
</evidence>
<sequence length="879" mass="97788">MKTIYNWIFTAVFAFISTAAFSQGTITGSVVDGSMGQPLPGANVMIKGSSTGTSTDFDGNFTLSVNQNSGTVTVSYIGFVAKQVSYTLTNGTANIGTVSLQPDAEELEGVVVVGSGVIDLARDRQTPIAVSTVGVEEIQSKAVGNVEFPEILKNTPSVYVSNQAGGFGDSQMFVRGFDQTNTAFLLNGQPINGMEDGNMYWSNWSGMSDIAQGIQIQRGLGSSKLAISSVGGTVNIVTKTTDMKKGGFARFMVGNGSYFKTTAAYNTGMSENGWGFSFLVDHWQAHSKYAYGTKGQGQNYFFSIGKKAGDHNFNFLLTGAPQWHDQNFSKGQDLYDQYGIKYNNNYGFYRNNSGDYKYLSLRRNYYHKPVLNLNWDWTISDKSNLSAVVYASFGRGGGTGDYGNGVAYLDNGDSRTNGAYLYSNGQIDWDYVRRYNSTMPNGLSEGRNGTMLRSSVNNHAWYGTVANYEYDTQNNFVFNVGADVRFYKGDHFRQISDLLGLQGRIEPIGGRPDNYIVTETFDANPWAALFDYADKDQRIDYDYSENINYQGAFGQAEYAKDNFSAFIQGAISNQSYEREDRGNFDFNNPKKSEKINRTGYNLKGGASWTFSEGHTIYANAGNYSRQPFLDNIFPSYDDNTQLADPKVDNEEIIGLEAGYRLQLGNFVGSFNAYYTSWDNRFQSFNGEYENVANALIRFTNIGQLHKGIEIDGKWRPLNTLMFRGYFTLGDWQYDGSSPVYVIDEIDNSPVDNFEVDLTGTKVGQAPQTTFGLGTSIDIIHDRFTVDADWNHYANLYGFVDAEDVASSSLDGETYQPEKLDAYSLVDLGATYKFQFGGDNISIRGNVYNLFDTEYINQKDSYGYFYGNGLTWNLSVRYNF</sequence>
<evidence type="ECO:0000256" key="9">
    <source>
        <dbReference type="ARBA" id="ARBA00023237"/>
    </source>
</evidence>
<dbReference type="EMBL" id="AMSG01000014">
    <property type="protein sequence ID" value="EKF54830.1"/>
    <property type="molecule type" value="Genomic_DNA"/>
</dbReference>
<keyword evidence="8 15" id="KW-0675">Receptor</keyword>
<gene>
    <name evidence="15" type="ORF">I215_10345</name>
</gene>
<evidence type="ECO:0000256" key="1">
    <source>
        <dbReference type="ARBA" id="ARBA00004571"/>
    </source>
</evidence>
<keyword evidence="5 12" id="KW-0732">Signal</keyword>
<dbReference type="InterPro" id="IPR037066">
    <property type="entry name" value="Plug_dom_sf"/>
</dbReference>
<organism evidence="15 16">
    <name type="scientific">Galbibacter marinus</name>
    <dbReference type="NCBI Taxonomy" id="555500"/>
    <lineage>
        <taxon>Bacteria</taxon>
        <taxon>Pseudomonadati</taxon>
        <taxon>Bacteroidota</taxon>
        <taxon>Flavobacteriia</taxon>
        <taxon>Flavobacteriales</taxon>
        <taxon>Flavobacteriaceae</taxon>
        <taxon>Galbibacter</taxon>
    </lineage>
</organism>
<name>K2PQM6_9FLAO</name>
<dbReference type="eggNOG" id="COG4772">
    <property type="taxonomic scope" value="Bacteria"/>
</dbReference>
<keyword evidence="2 10" id="KW-0813">Transport</keyword>